<feature type="region of interest" description="Disordered" evidence="2">
    <location>
        <begin position="390"/>
        <end position="424"/>
    </location>
</feature>
<gene>
    <name evidence="5" type="primary">LOC107488407</name>
</gene>
<dbReference type="RefSeq" id="XP_015964645.1">
    <property type="nucleotide sequence ID" value="XM_016109159.1"/>
</dbReference>
<dbReference type="PANTHER" id="PTHR33223">
    <property type="entry name" value="CCHC-TYPE DOMAIN-CONTAINING PROTEIN"/>
    <property type="match status" value="1"/>
</dbReference>
<accession>A0A6P4D9R5</accession>
<proteinExistence type="predicted"/>
<evidence type="ECO:0000256" key="1">
    <source>
        <dbReference type="SAM" id="Coils"/>
    </source>
</evidence>
<dbReference type="InterPro" id="IPR005162">
    <property type="entry name" value="Retrotrans_gag_dom"/>
</dbReference>
<dbReference type="PANTHER" id="PTHR33223:SF11">
    <property type="entry name" value="ELEMENT PROTEIN, PUTATIVE-RELATED"/>
    <property type="match status" value="1"/>
</dbReference>
<dbReference type="AlphaFoldDB" id="A0A6P4D9R5"/>
<keyword evidence="4" id="KW-1185">Reference proteome</keyword>
<evidence type="ECO:0000256" key="2">
    <source>
        <dbReference type="SAM" id="MobiDB-lite"/>
    </source>
</evidence>
<organism evidence="4 5">
    <name type="scientific">Arachis duranensis</name>
    <name type="common">Wild peanut</name>
    <dbReference type="NCBI Taxonomy" id="130453"/>
    <lineage>
        <taxon>Eukaryota</taxon>
        <taxon>Viridiplantae</taxon>
        <taxon>Streptophyta</taxon>
        <taxon>Embryophyta</taxon>
        <taxon>Tracheophyta</taxon>
        <taxon>Spermatophyta</taxon>
        <taxon>Magnoliopsida</taxon>
        <taxon>eudicotyledons</taxon>
        <taxon>Gunneridae</taxon>
        <taxon>Pentapetalae</taxon>
        <taxon>rosids</taxon>
        <taxon>fabids</taxon>
        <taxon>Fabales</taxon>
        <taxon>Fabaceae</taxon>
        <taxon>Papilionoideae</taxon>
        <taxon>50 kb inversion clade</taxon>
        <taxon>dalbergioids sensu lato</taxon>
        <taxon>Dalbergieae</taxon>
        <taxon>Pterocarpus clade</taxon>
        <taxon>Arachis</taxon>
    </lineage>
</organism>
<evidence type="ECO:0000313" key="4">
    <source>
        <dbReference type="Proteomes" id="UP000515211"/>
    </source>
</evidence>
<dbReference type="GeneID" id="107488407"/>
<dbReference type="KEGG" id="adu:107488407"/>
<dbReference type="Proteomes" id="UP000515211">
    <property type="component" value="Chromosome 5"/>
</dbReference>
<evidence type="ECO:0000259" key="3">
    <source>
        <dbReference type="Pfam" id="PF03732"/>
    </source>
</evidence>
<name>A0A6P4D9R5_ARADU</name>
<keyword evidence="1" id="KW-0175">Coiled coil</keyword>
<feature type="domain" description="Retrotransposon gag" evidence="3">
    <location>
        <begin position="98"/>
        <end position="190"/>
    </location>
</feature>
<dbReference type="Pfam" id="PF03732">
    <property type="entry name" value="Retrotrans_gag"/>
    <property type="match status" value="1"/>
</dbReference>
<sequence>MEAEVREEGVSNNTQPARRVLASYTIPNARNCGSSILTPNVHANNFELKPQLITLVQNNCSYGESPLEDPNQHLSIFLRICETIKTSGVHPDIYKLLLFPFSLKDKATQWLETFPKESINNWEDLVSKFLAKFYPPQRIIKLKTEVQTFIQMDGESLYDAWERYKALIRKCPPEMFSEWDRLQNFYEGLTQKAQEALDHSVGGSLQLMKTADEAQNLIEMVANNQYFFAHQRQRQPAQRRDVLELEGVGVLLAQNKQMHQQLQQQIEIMAKKIDGLQGVAVNTQRQSQTSHGWNQSEESFGTFNFQQQSPEQEAARKDQALAFKNQEASIRNLERHMGQMAKQISEMDEKRANAFPNVTEEHRRDKGKATKWEECKAITVGSEKTMKKEAINLDNHNREVPQEETEGKSKEDQETKNAQISNGYKNTLESQLHEKREGVNPCVPKLPYPQRFKKENKDKQYSKFLDIFKTLSINIPFLEALEQMPLYAKFMKEVLTKKRSLKEGQIVEMTKEWLVVKAKANEAAIAEVRRPLAKNDSNPKTQFL</sequence>
<evidence type="ECO:0000313" key="5">
    <source>
        <dbReference type="RefSeq" id="XP_015964645.1"/>
    </source>
</evidence>
<feature type="compositionally biased region" description="Basic and acidic residues" evidence="2">
    <location>
        <begin position="390"/>
        <end position="415"/>
    </location>
</feature>
<reference evidence="5" key="2">
    <citation type="submission" date="2025-08" db="UniProtKB">
        <authorList>
            <consortium name="RefSeq"/>
        </authorList>
    </citation>
    <scope>IDENTIFICATION</scope>
    <source>
        <tissue evidence="5">Whole plant</tissue>
    </source>
</reference>
<reference evidence="4" key="1">
    <citation type="journal article" date="2016" name="Nat. Genet.">
        <title>The genome sequences of Arachis duranensis and Arachis ipaensis, the diploid ancestors of cultivated peanut.</title>
        <authorList>
            <person name="Bertioli D.J."/>
            <person name="Cannon S.B."/>
            <person name="Froenicke L."/>
            <person name="Huang G."/>
            <person name="Farmer A.D."/>
            <person name="Cannon E.K."/>
            <person name="Liu X."/>
            <person name="Gao D."/>
            <person name="Clevenger J."/>
            <person name="Dash S."/>
            <person name="Ren L."/>
            <person name="Moretzsohn M.C."/>
            <person name="Shirasawa K."/>
            <person name="Huang W."/>
            <person name="Vidigal B."/>
            <person name="Abernathy B."/>
            <person name="Chu Y."/>
            <person name="Niederhuth C.E."/>
            <person name="Umale P."/>
            <person name="Araujo A.C."/>
            <person name="Kozik A."/>
            <person name="Kim K.D."/>
            <person name="Burow M.D."/>
            <person name="Varshney R.K."/>
            <person name="Wang X."/>
            <person name="Zhang X."/>
            <person name="Barkley N."/>
            <person name="Guimaraes P.M."/>
            <person name="Isobe S."/>
            <person name="Guo B."/>
            <person name="Liao B."/>
            <person name="Stalker H.T."/>
            <person name="Schmitz R.J."/>
            <person name="Scheffler B.E."/>
            <person name="Leal-Bertioli S.C."/>
            <person name="Xun X."/>
            <person name="Jackson S.A."/>
            <person name="Michelmore R."/>
            <person name="Ozias-Akins P."/>
        </authorList>
    </citation>
    <scope>NUCLEOTIDE SEQUENCE [LARGE SCALE GENOMIC DNA]</scope>
    <source>
        <strain evidence="4">cv. V14167</strain>
    </source>
</reference>
<protein>
    <submittedName>
        <fullName evidence="5">Uncharacterized protein LOC107488407</fullName>
    </submittedName>
</protein>
<feature type="coiled-coil region" evidence="1">
    <location>
        <begin position="252"/>
        <end position="279"/>
    </location>
</feature>